<dbReference type="Pfam" id="PF00924">
    <property type="entry name" value="MS_channel_2nd"/>
    <property type="match status" value="1"/>
</dbReference>
<keyword evidence="5 7" id="KW-1133">Transmembrane helix</keyword>
<dbReference type="FunFam" id="2.30.30.60:FF:000001">
    <property type="entry name" value="MscS Mechanosensitive ion channel"/>
    <property type="match status" value="1"/>
</dbReference>
<dbReference type="KEGG" id="gma:AciX8_1321"/>
<dbReference type="OrthoDB" id="9809206at2"/>
<dbReference type="SUPFAM" id="SSF82689">
    <property type="entry name" value="Mechanosensitive channel protein MscS (YggB), C-terminal domain"/>
    <property type="match status" value="1"/>
</dbReference>
<dbReference type="SUPFAM" id="SSF82861">
    <property type="entry name" value="Mechanosensitive channel protein MscS (YggB), transmembrane region"/>
    <property type="match status" value="1"/>
</dbReference>
<feature type="transmembrane region" description="Helical" evidence="7">
    <location>
        <begin position="96"/>
        <end position="116"/>
    </location>
</feature>
<dbReference type="EMBL" id="CP003130">
    <property type="protein sequence ID" value="AEU35664.1"/>
    <property type="molecule type" value="Genomic_DNA"/>
</dbReference>
<protein>
    <submittedName>
        <fullName evidence="9">MscS Mechanosensitive ion channel</fullName>
    </submittedName>
</protein>
<feature type="domain" description="Mechanosensitive ion channel MscS" evidence="8">
    <location>
        <begin position="121"/>
        <end position="185"/>
    </location>
</feature>
<dbReference type="InterPro" id="IPR011014">
    <property type="entry name" value="MscS_channel_TM-2"/>
</dbReference>
<evidence type="ECO:0000256" key="1">
    <source>
        <dbReference type="ARBA" id="ARBA00004651"/>
    </source>
</evidence>
<sequence>MPLSKFLPFRTLEDGWHTDLLSFLQRGVPKILLALIIALCFQQVVSFFVKRMRKHADRLVGNSQRAAQLRTAAGIIRATAYSLLGFYIFIQTLDAIGFSLAPFIASAGVIGLGISFGAQSIFKDMLTGVFILIEDQYNIGDVVKVAGLQGTVESLTLRCTTLRDGDGTLYIVPNSQIATVSNLSRDFSVATLTVSVDTQVNPDRVMALLTKLATDLKADEAFHDVIIADPQILGVDKINGHEVLYPINLRVRANQRDGVLRELRRRVLIAFDKENIPFGTASSTLVFQKADPTAPPAAA</sequence>
<dbReference type="Gene3D" id="3.30.70.100">
    <property type="match status" value="1"/>
</dbReference>
<evidence type="ECO:0000256" key="6">
    <source>
        <dbReference type="ARBA" id="ARBA00023136"/>
    </source>
</evidence>
<reference evidence="9 10" key="1">
    <citation type="submission" date="2011-11" db="EMBL/GenBank/DDBJ databases">
        <title>Complete sequence of Granulicella mallensis MP5ACTX8.</title>
        <authorList>
            <consortium name="US DOE Joint Genome Institute"/>
            <person name="Lucas S."/>
            <person name="Copeland A."/>
            <person name="Lapidus A."/>
            <person name="Cheng J.-F."/>
            <person name="Goodwin L."/>
            <person name="Pitluck S."/>
            <person name="Peters L."/>
            <person name="Lu M."/>
            <person name="Detter J.C."/>
            <person name="Han C."/>
            <person name="Tapia R."/>
            <person name="Land M."/>
            <person name="Hauser L."/>
            <person name="Kyrpides N."/>
            <person name="Ivanova N."/>
            <person name="Mikhailova N."/>
            <person name="Pagani I."/>
            <person name="Rawat S."/>
            <person name="Mannisto M."/>
            <person name="Haggblom M."/>
            <person name="Woyke T."/>
        </authorList>
    </citation>
    <scope>NUCLEOTIDE SEQUENCE [LARGE SCALE GENOMIC DNA]</scope>
    <source>
        <strain evidence="10">ATCC BAA-1857 / DSM 23137 / MP5ACTX8</strain>
    </source>
</reference>
<comment type="subcellular location">
    <subcellularLocation>
        <location evidence="1">Cell membrane</location>
        <topology evidence="1">Multi-pass membrane protein</topology>
    </subcellularLocation>
</comment>
<dbReference type="Proteomes" id="UP000007113">
    <property type="component" value="Chromosome"/>
</dbReference>
<evidence type="ECO:0000256" key="7">
    <source>
        <dbReference type="SAM" id="Phobius"/>
    </source>
</evidence>
<evidence type="ECO:0000256" key="5">
    <source>
        <dbReference type="ARBA" id="ARBA00022989"/>
    </source>
</evidence>
<dbReference type="AlphaFoldDB" id="G8NZ12"/>
<evidence type="ECO:0000259" key="8">
    <source>
        <dbReference type="Pfam" id="PF00924"/>
    </source>
</evidence>
<dbReference type="Gene3D" id="1.10.287.1260">
    <property type="match status" value="1"/>
</dbReference>
<dbReference type="PANTHER" id="PTHR30460">
    <property type="entry name" value="MODERATE CONDUCTANCE MECHANOSENSITIVE CHANNEL YBIO"/>
    <property type="match status" value="1"/>
</dbReference>
<dbReference type="HOGENOM" id="CLU_037945_8_0_0"/>
<dbReference type="PANTHER" id="PTHR30460:SF0">
    <property type="entry name" value="MODERATE CONDUCTANCE MECHANOSENSITIVE CHANNEL YBIO"/>
    <property type="match status" value="1"/>
</dbReference>
<evidence type="ECO:0000256" key="4">
    <source>
        <dbReference type="ARBA" id="ARBA00022692"/>
    </source>
</evidence>
<dbReference type="SUPFAM" id="SSF50182">
    <property type="entry name" value="Sm-like ribonucleoproteins"/>
    <property type="match status" value="1"/>
</dbReference>
<keyword evidence="6 7" id="KW-0472">Membrane</keyword>
<evidence type="ECO:0000313" key="9">
    <source>
        <dbReference type="EMBL" id="AEU35664.1"/>
    </source>
</evidence>
<dbReference type="Gene3D" id="2.30.30.60">
    <property type="match status" value="1"/>
</dbReference>
<feature type="transmembrane region" description="Helical" evidence="7">
    <location>
        <begin position="69"/>
        <end position="90"/>
    </location>
</feature>
<name>G8NZ12_GRAMM</name>
<accession>G8NZ12</accession>
<keyword evidence="10" id="KW-1185">Reference proteome</keyword>
<dbReference type="eggNOG" id="COG0668">
    <property type="taxonomic scope" value="Bacteria"/>
</dbReference>
<dbReference type="GO" id="GO:0008381">
    <property type="term" value="F:mechanosensitive monoatomic ion channel activity"/>
    <property type="evidence" value="ECO:0007669"/>
    <property type="project" value="InterPro"/>
</dbReference>
<evidence type="ECO:0000256" key="3">
    <source>
        <dbReference type="ARBA" id="ARBA00022475"/>
    </source>
</evidence>
<dbReference type="RefSeq" id="WP_014264544.1">
    <property type="nucleotide sequence ID" value="NC_016631.1"/>
</dbReference>
<dbReference type="GO" id="GO:0005886">
    <property type="term" value="C:plasma membrane"/>
    <property type="evidence" value="ECO:0007669"/>
    <property type="project" value="UniProtKB-SubCell"/>
</dbReference>
<dbReference type="InterPro" id="IPR023408">
    <property type="entry name" value="MscS_beta-dom_sf"/>
</dbReference>
<dbReference type="InterPro" id="IPR045276">
    <property type="entry name" value="YbiO_bact"/>
</dbReference>
<comment type="similarity">
    <text evidence="2">Belongs to the MscS (TC 1.A.23) family.</text>
</comment>
<evidence type="ECO:0000256" key="2">
    <source>
        <dbReference type="ARBA" id="ARBA00008017"/>
    </source>
</evidence>
<keyword evidence="4 7" id="KW-0812">Transmembrane</keyword>
<keyword evidence="3" id="KW-1003">Cell membrane</keyword>
<gene>
    <name evidence="9" type="ordered locus">AciX8_1321</name>
</gene>
<dbReference type="InterPro" id="IPR006685">
    <property type="entry name" value="MscS_channel_2nd"/>
</dbReference>
<dbReference type="InterPro" id="IPR010920">
    <property type="entry name" value="LSM_dom_sf"/>
</dbReference>
<feature type="transmembrane region" description="Helical" evidence="7">
    <location>
        <begin position="31"/>
        <end position="49"/>
    </location>
</feature>
<proteinExistence type="inferred from homology"/>
<evidence type="ECO:0000313" key="10">
    <source>
        <dbReference type="Proteomes" id="UP000007113"/>
    </source>
</evidence>
<dbReference type="STRING" id="682795.AciX8_1321"/>
<dbReference type="InterPro" id="IPR011066">
    <property type="entry name" value="MscS_channel_C_sf"/>
</dbReference>
<organism evidence="9 10">
    <name type="scientific">Granulicella mallensis (strain ATCC BAA-1857 / DSM 23137 / MP5ACTX8)</name>
    <dbReference type="NCBI Taxonomy" id="682795"/>
    <lineage>
        <taxon>Bacteria</taxon>
        <taxon>Pseudomonadati</taxon>
        <taxon>Acidobacteriota</taxon>
        <taxon>Terriglobia</taxon>
        <taxon>Terriglobales</taxon>
        <taxon>Acidobacteriaceae</taxon>
        <taxon>Granulicella</taxon>
    </lineage>
</organism>